<organism evidence="1">
    <name type="scientific">Staphylococcus phage vB_VibM_10AMN12</name>
    <dbReference type="NCBI Taxonomy" id="3076785"/>
    <lineage>
        <taxon>Viruses</taxon>
        <taxon>Duplodnaviria</taxon>
        <taxon>Heunggongvirae</taxon>
        <taxon>Uroviricota</taxon>
        <taxon>Caudoviricetes</taxon>
    </lineage>
</organism>
<reference evidence="1" key="1">
    <citation type="submission" date="2023-08" db="EMBL/GenBank/DDBJ databases">
        <authorList>
            <person name="Nazir A."/>
        </authorList>
    </citation>
    <scope>NUCLEOTIDE SEQUENCE</scope>
</reference>
<dbReference type="EMBL" id="OR481006">
    <property type="protein sequence ID" value="WNO47574.1"/>
    <property type="molecule type" value="Genomic_DNA"/>
</dbReference>
<protein>
    <submittedName>
        <fullName evidence="1">Uncharacterized protein</fullName>
    </submittedName>
</protein>
<proteinExistence type="predicted"/>
<sequence length="40" mass="4656">MYANGIDTPDNLPIFLPITNDEVLEIAYKIYKKTEDNNRL</sequence>
<evidence type="ECO:0000313" key="1">
    <source>
        <dbReference type="EMBL" id="WNO47574.1"/>
    </source>
</evidence>
<accession>A0AA96R2L4</accession>
<name>A0AA96R2L4_9CAUD</name>